<dbReference type="CDD" id="cd04301">
    <property type="entry name" value="NAT_SF"/>
    <property type="match status" value="1"/>
</dbReference>
<evidence type="ECO:0000256" key="2">
    <source>
        <dbReference type="ARBA" id="ARBA00022679"/>
    </source>
</evidence>
<evidence type="ECO:0000259" key="3">
    <source>
        <dbReference type="PROSITE" id="PS51186"/>
    </source>
</evidence>
<keyword evidence="2" id="KW-0808">Transferase</keyword>
<dbReference type="InterPro" id="IPR000182">
    <property type="entry name" value="GNAT_dom"/>
</dbReference>
<dbReference type="EMBL" id="BARW01000106">
    <property type="protein sequence ID" value="GAI59686.1"/>
    <property type="molecule type" value="Genomic_DNA"/>
</dbReference>
<dbReference type="SUPFAM" id="SSF100950">
    <property type="entry name" value="NagB/RpiA/CoA transferase-like"/>
    <property type="match status" value="2"/>
</dbReference>
<dbReference type="InterPro" id="IPR026888">
    <property type="entry name" value="AcetylCoA_hyd_C"/>
</dbReference>
<dbReference type="PANTHER" id="PTHR21432">
    <property type="entry name" value="ACETYL-COA HYDROLASE-RELATED"/>
    <property type="match status" value="1"/>
</dbReference>
<dbReference type="InterPro" id="IPR046433">
    <property type="entry name" value="ActCoA_hydro"/>
</dbReference>
<evidence type="ECO:0000313" key="4">
    <source>
        <dbReference type="EMBL" id="GAI59686.1"/>
    </source>
</evidence>
<dbReference type="InterPro" id="IPR037171">
    <property type="entry name" value="NagB/RpiA_transferase-like"/>
</dbReference>
<feature type="domain" description="N-acetyltransferase" evidence="3">
    <location>
        <begin position="494"/>
        <end position="651"/>
    </location>
</feature>
<dbReference type="Pfam" id="PF02550">
    <property type="entry name" value="AcetylCoA_hydro"/>
    <property type="match status" value="1"/>
</dbReference>
<dbReference type="InterPro" id="IPR016181">
    <property type="entry name" value="Acyl_CoA_acyltransferase"/>
</dbReference>
<sequence length="657" mass="74863">MNKLNPSIGLNHTIKYGKKPICSLEIGSLDGEWREKWKDKEITAKGAIKKIILGNRVFIGSACSEPQALTAELIKSSESLIDTEIIHFLTIGPEKYFKDKREDLFRHNAFFIGKTLREEINKGQADYTPILASEIPSLFLSGRKNCDVALIQVTPPDRYGFCSFGINIDVAKPIAQAAYLTIAEINPQMPRTLGNSFIHMKDIDYFVYNDVPLLEFQFKEKIDVSEKIGKNVANLIENKSTIHIGNGYLPNACLKYLMNKKSLGMHSHYITDNIIPLIENTVLTCRKKNFHPEKIITSFALGTKKLYDFVNNNPYIEFYPSDYVCNPKYIGMNKKMVSINQALQIDLTGQVNTSTKGYNFYSGIGDTVDFMRGAAFSKGGKPIVVLSSTRKNETLSNIVPHLDEGAGVILSRADVHYVVTEWGVAYVHGKTIRERVIELICVAHPKFREQLLEHAKKLNYIYSDQILPCDEHGKICMYPFKYETIYTARDNEKIVVRPVRTTDEPLLKELYYSLNERDRYLRFFEVRKDFTHSKTQSEVNIDYNNIFSIGAYVGEIGNEAMIGNATYYLNPAMNLAEYSFVVREDYRGKGVGSFLYHHLIIIAKEKGIKGFYGSIHIQNKSTVQIIRKGGYTKITPPETGEKELFYEVYFDKENSMD</sequence>
<dbReference type="Gene3D" id="3.40.630.30">
    <property type="match status" value="1"/>
</dbReference>
<dbReference type="Gene3D" id="3.40.1080.10">
    <property type="entry name" value="Glutaconate Coenzyme A-transferase"/>
    <property type="match status" value="1"/>
</dbReference>
<comment type="similarity">
    <text evidence="1">Belongs to the acetyl-CoA hydrolase/transferase family.</text>
</comment>
<evidence type="ECO:0000256" key="1">
    <source>
        <dbReference type="ARBA" id="ARBA00009632"/>
    </source>
</evidence>
<organism evidence="4">
    <name type="scientific">marine sediment metagenome</name>
    <dbReference type="NCBI Taxonomy" id="412755"/>
    <lineage>
        <taxon>unclassified sequences</taxon>
        <taxon>metagenomes</taxon>
        <taxon>ecological metagenomes</taxon>
    </lineage>
</organism>
<dbReference type="AlphaFoldDB" id="X1QY05"/>
<reference evidence="4" key="1">
    <citation type="journal article" date="2014" name="Front. Microbiol.">
        <title>High frequency of phylogenetically diverse reductive dehalogenase-homologous genes in deep subseafloor sedimentary metagenomes.</title>
        <authorList>
            <person name="Kawai M."/>
            <person name="Futagami T."/>
            <person name="Toyoda A."/>
            <person name="Takaki Y."/>
            <person name="Nishi S."/>
            <person name="Hori S."/>
            <person name="Arai W."/>
            <person name="Tsubouchi T."/>
            <person name="Morono Y."/>
            <person name="Uchiyama I."/>
            <person name="Ito T."/>
            <person name="Fujiyama A."/>
            <person name="Inagaki F."/>
            <person name="Takami H."/>
        </authorList>
    </citation>
    <scope>NUCLEOTIDE SEQUENCE</scope>
    <source>
        <strain evidence="4">Expedition CK06-06</strain>
    </source>
</reference>
<accession>X1QY05</accession>
<dbReference type="GO" id="GO:0006083">
    <property type="term" value="P:acetate metabolic process"/>
    <property type="evidence" value="ECO:0007669"/>
    <property type="project" value="InterPro"/>
</dbReference>
<dbReference type="InterPro" id="IPR003702">
    <property type="entry name" value="ActCoA_hydro_N"/>
</dbReference>
<dbReference type="GO" id="GO:0008775">
    <property type="term" value="F:acetate CoA-transferase activity"/>
    <property type="evidence" value="ECO:0007669"/>
    <property type="project" value="InterPro"/>
</dbReference>
<dbReference type="Pfam" id="PF13336">
    <property type="entry name" value="AcetylCoA_hyd_C"/>
    <property type="match status" value="1"/>
</dbReference>
<comment type="caution">
    <text evidence="4">The sequence shown here is derived from an EMBL/GenBank/DDBJ whole genome shotgun (WGS) entry which is preliminary data.</text>
</comment>
<dbReference type="SUPFAM" id="SSF55729">
    <property type="entry name" value="Acyl-CoA N-acyltransferases (Nat)"/>
    <property type="match status" value="1"/>
</dbReference>
<name>X1QY05_9ZZZZ</name>
<dbReference type="PANTHER" id="PTHR21432:SF20">
    <property type="entry name" value="ACETYL-COA HYDROLASE"/>
    <property type="match status" value="1"/>
</dbReference>
<proteinExistence type="inferred from homology"/>
<dbReference type="Gene3D" id="3.40.1080.20">
    <property type="entry name" value="Acetyl-CoA hydrolase/transferase C-terminal domain"/>
    <property type="match status" value="1"/>
</dbReference>
<dbReference type="PROSITE" id="PS51186">
    <property type="entry name" value="GNAT"/>
    <property type="match status" value="1"/>
</dbReference>
<dbReference type="Gene3D" id="3.30.750.70">
    <property type="entry name" value="4-hydroxybutyrate coenzyme like domains"/>
    <property type="match status" value="1"/>
</dbReference>
<gene>
    <name evidence="4" type="ORF">S12H4_00724</name>
</gene>
<dbReference type="Pfam" id="PF00583">
    <property type="entry name" value="Acetyltransf_1"/>
    <property type="match status" value="1"/>
</dbReference>
<dbReference type="InterPro" id="IPR038460">
    <property type="entry name" value="AcetylCoA_hyd_C_sf"/>
</dbReference>
<protein>
    <recommendedName>
        <fullName evidence="3">N-acetyltransferase domain-containing protein</fullName>
    </recommendedName>
</protein>
<dbReference type="GO" id="GO:0016747">
    <property type="term" value="F:acyltransferase activity, transferring groups other than amino-acyl groups"/>
    <property type="evidence" value="ECO:0007669"/>
    <property type="project" value="InterPro"/>
</dbReference>